<evidence type="ECO:0008006" key="3">
    <source>
        <dbReference type="Google" id="ProtNLM"/>
    </source>
</evidence>
<gene>
    <name evidence="1" type="ORF">L1F29_15525</name>
</gene>
<name>A0ABY5SGM6_9BACL</name>
<keyword evidence="2" id="KW-1185">Reference proteome</keyword>
<protein>
    <recommendedName>
        <fullName evidence="3">Insulinase family protein</fullName>
    </recommendedName>
</protein>
<dbReference type="EMBL" id="CP091430">
    <property type="protein sequence ID" value="UVI33157.1"/>
    <property type="molecule type" value="Genomic_DNA"/>
</dbReference>
<accession>A0ABY5SGM6</accession>
<proteinExistence type="predicted"/>
<evidence type="ECO:0000313" key="2">
    <source>
        <dbReference type="Proteomes" id="UP001057877"/>
    </source>
</evidence>
<evidence type="ECO:0000313" key="1">
    <source>
        <dbReference type="EMBL" id="UVI33157.1"/>
    </source>
</evidence>
<reference evidence="1" key="1">
    <citation type="submission" date="2022-01" db="EMBL/GenBank/DDBJ databases">
        <title>Paenibacillus spongiae sp. nov., isolated from marine sponge.</title>
        <authorList>
            <person name="Li Z."/>
            <person name="Zhang M."/>
        </authorList>
    </citation>
    <scope>NUCLEOTIDE SEQUENCE</scope>
    <source>
        <strain evidence="1">PHS-Z3</strain>
    </source>
</reference>
<sequence>MDASKVLLERLIATKGLAVRSSSKHDIYWYTSSIPGPFYFNTQNIAGEHAAGHILEKITNILKDTTARDLQTKAIAAIINQAVMEDPLYRASIDALVDYYRSQSNNVPSMRANP</sequence>
<dbReference type="Proteomes" id="UP001057877">
    <property type="component" value="Chromosome"/>
</dbReference>
<dbReference type="RefSeq" id="WP_258389210.1">
    <property type="nucleotide sequence ID" value="NZ_CP091430.1"/>
</dbReference>
<organism evidence="1 2">
    <name type="scientific">Paenibacillus spongiae</name>
    <dbReference type="NCBI Taxonomy" id="2909671"/>
    <lineage>
        <taxon>Bacteria</taxon>
        <taxon>Bacillati</taxon>
        <taxon>Bacillota</taxon>
        <taxon>Bacilli</taxon>
        <taxon>Bacillales</taxon>
        <taxon>Paenibacillaceae</taxon>
        <taxon>Paenibacillus</taxon>
    </lineage>
</organism>